<gene>
    <name evidence="2" type="ORF">FRACA_440030</name>
</gene>
<sequence length="65" mass="6887">MAVEITPPGRGLGDARDPARRLPVANARPGPGGWAVEVGFEPTEGLPPHTLSRRAPSATRRLHRG</sequence>
<reference evidence="2 3" key="1">
    <citation type="submission" date="2017-06" db="EMBL/GenBank/DDBJ databases">
        <authorList>
            <person name="Kim H.J."/>
            <person name="Triplett B.A."/>
        </authorList>
    </citation>
    <scope>NUCLEOTIDE SEQUENCE [LARGE SCALE GENOMIC DNA]</scope>
    <source>
        <strain evidence="2">FRACA_ARgP5</strain>
    </source>
</reference>
<dbReference type="EMBL" id="FZMO01000379">
    <property type="protein sequence ID" value="SNQ50333.1"/>
    <property type="molecule type" value="Genomic_DNA"/>
</dbReference>
<dbReference type="Proteomes" id="UP000234331">
    <property type="component" value="Unassembled WGS sequence"/>
</dbReference>
<organism evidence="2 3">
    <name type="scientific">Frankia canadensis</name>
    <dbReference type="NCBI Taxonomy" id="1836972"/>
    <lineage>
        <taxon>Bacteria</taxon>
        <taxon>Bacillati</taxon>
        <taxon>Actinomycetota</taxon>
        <taxon>Actinomycetes</taxon>
        <taxon>Frankiales</taxon>
        <taxon>Frankiaceae</taxon>
        <taxon>Frankia</taxon>
    </lineage>
</organism>
<evidence type="ECO:0000256" key="1">
    <source>
        <dbReference type="SAM" id="MobiDB-lite"/>
    </source>
</evidence>
<name>A0A2I2KXE4_9ACTN</name>
<dbReference type="AlphaFoldDB" id="A0A2I2KXE4"/>
<proteinExistence type="predicted"/>
<keyword evidence="3" id="KW-1185">Reference proteome</keyword>
<evidence type="ECO:0000313" key="2">
    <source>
        <dbReference type="EMBL" id="SNQ50333.1"/>
    </source>
</evidence>
<evidence type="ECO:0000313" key="3">
    <source>
        <dbReference type="Proteomes" id="UP000234331"/>
    </source>
</evidence>
<accession>A0A2I2KXE4</accession>
<protein>
    <submittedName>
        <fullName evidence="2">Uncharacterized protein</fullName>
    </submittedName>
</protein>
<feature type="region of interest" description="Disordered" evidence="1">
    <location>
        <begin position="1"/>
        <end position="65"/>
    </location>
</feature>